<dbReference type="InterPro" id="IPR024983">
    <property type="entry name" value="CHAT_dom"/>
</dbReference>
<gene>
    <name evidence="2" type="ORF">JKJ07_27435</name>
</gene>
<comment type="caution">
    <text evidence="2">The sequence shown here is derived from an EMBL/GenBank/DDBJ whole genome shotgun (WGS) entry which is preliminary data.</text>
</comment>
<dbReference type="RefSeq" id="WP_202994689.1">
    <property type="nucleotide sequence ID" value="NZ_JAENHO010000008.1"/>
</dbReference>
<proteinExistence type="predicted"/>
<sequence>MHEIEGLAAIVAGMHPQQEKVESARVWLTLLRASTEGSADDVLRLPGRISEFAAALEAGRSDGTPERRSGAIAIAAIAGAYAAAMRGDHAAVAAETRDAREIIGRLPASHPAHSVTAGLLERFESLIDMIDSSSGRTPSVTADTHLERLRVQAAAPGLPAADRAARLHNLGYSEMGYGRDSDRMLDSAVDHLREAVALAGEHDHRQVFYLGNLGLALLARVYSRRSRADRGRALSRWRETRATRRDLTEAIQMLEEARAIAGSDLSAHWSLFSNPLAHAYRHAGQPARGREVALAGLRGHAWNVLLQPDTASTQVAARHAAGDAVDVAVWCLEDNDPASAVTALDAGRALILYAATETRDLAARLEDEGRADLAERWRAAAAGQAEPPGELRREVISAIARIPLDPTGTARVTLDAGSARLLSPPGLEELRAALTALDTDALVYLTPVPNGSGVAVIVPAGGPPTWLTLPELGRGWGADFDAYLTAATRSSRRDLAASAPTGTLDELCDRAWTAAIGPILAQLPDASRIVLIPMGELVRIPWHAARRTVGGRLRYAIEDMTFSYTPSARLLCDVAWRGAPPPAAHCLIVADPDTAGAAADLSSARAEAWAIREAFYPAAGYVGRTPDGSSSSDGPGSREDVLGWLADGGAAGALLHLACHGVVEPGTDSADTSYLLLSGGERLSAEELVSAAGVGRPIALAVLGACSSGVCGRGDDEAFSLSTTLLASNVATVVGTQWSVPDAATSVLMFMFHHFLRQERLAPAEALRRAQLWMISSNRRPPATMPPWLRALIVSPGPASPGEWAAFVHFGR</sequence>
<accession>A0ABS1VU89</accession>
<evidence type="ECO:0000313" key="2">
    <source>
        <dbReference type="EMBL" id="MBL7258044.1"/>
    </source>
</evidence>
<dbReference type="Pfam" id="PF12770">
    <property type="entry name" value="CHAT"/>
    <property type="match status" value="1"/>
</dbReference>
<dbReference type="EMBL" id="JAENHO010000008">
    <property type="protein sequence ID" value="MBL7258044.1"/>
    <property type="molecule type" value="Genomic_DNA"/>
</dbReference>
<evidence type="ECO:0000259" key="1">
    <source>
        <dbReference type="Pfam" id="PF12770"/>
    </source>
</evidence>
<protein>
    <submittedName>
        <fullName evidence="2">CHAT domain-containing protein</fullName>
    </submittedName>
</protein>
<organism evidence="2 3">
    <name type="scientific">Paractinoplanes lichenicola</name>
    <dbReference type="NCBI Taxonomy" id="2802976"/>
    <lineage>
        <taxon>Bacteria</taxon>
        <taxon>Bacillati</taxon>
        <taxon>Actinomycetota</taxon>
        <taxon>Actinomycetes</taxon>
        <taxon>Micromonosporales</taxon>
        <taxon>Micromonosporaceae</taxon>
        <taxon>Paractinoplanes</taxon>
    </lineage>
</organism>
<evidence type="ECO:0000313" key="3">
    <source>
        <dbReference type="Proteomes" id="UP000598996"/>
    </source>
</evidence>
<name>A0ABS1VU89_9ACTN</name>
<feature type="domain" description="CHAT" evidence="1">
    <location>
        <begin position="507"/>
        <end position="811"/>
    </location>
</feature>
<dbReference type="Proteomes" id="UP000598996">
    <property type="component" value="Unassembled WGS sequence"/>
</dbReference>
<reference evidence="2 3" key="1">
    <citation type="submission" date="2021-01" db="EMBL/GenBank/DDBJ databases">
        <title>Actinoplanes sp. nov. LDG1-01 isolated from lichen.</title>
        <authorList>
            <person name="Saeng-In P."/>
            <person name="Phongsopitanun W."/>
            <person name="Kanchanasin P."/>
            <person name="Yuki M."/>
            <person name="Kudo T."/>
            <person name="Ohkuma M."/>
            <person name="Tanasupawat S."/>
        </authorList>
    </citation>
    <scope>NUCLEOTIDE SEQUENCE [LARGE SCALE GENOMIC DNA]</scope>
    <source>
        <strain evidence="2 3">LDG1-01</strain>
    </source>
</reference>
<keyword evidence="3" id="KW-1185">Reference proteome</keyword>